<feature type="transmembrane region" description="Helical" evidence="9">
    <location>
        <begin position="432"/>
        <end position="453"/>
    </location>
</feature>
<evidence type="ECO:0000256" key="3">
    <source>
        <dbReference type="ARBA" id="ARBA00022679"/>
    </source>
</evidence>
<feature type="transmembrane region" description="Helical" evidence="9">
    <location>
        <begin position="468"/>
        <end position="490"/>
    </location>
</feature>
<gene>
    <name evidence="11" type="ORF">QQX02_04225</name>
</gene>
<dbReference type="InterPro" id="IPR017441">
    <property type="entry name" value="Protein_kinase_ATP_BS"/>
</dbReference>
<dbReference type="Gene3D" id="1.10.510.10">
    <property type="entry name" value="Transferase(Phosphotransferase) domain 1"/>
    <property type="match status" value="1"/>
</dbReference>
<feature type="domain" description="Protein kinase" evidence="10">
    <location>
        <begin position="15"/>
        <end position="264"/>
    </location>
</feature>
<keyword evidence="2" id="KW-0723">Serine/threonine-protein kinase</keyword>
<sequence length="546" mass="56823">MAGVKRDTGEEIGGYTVLDTLGRGGSGAVYRVRDGAGNDAALKLVDARHDEVAARRLEREVHALQSLRHPAVPRILDAELEGDETFVVFEYIPGVSLWQHVQDHGPIVGEALADFADRTASALEAVHAAGVVHRDVTPSNIMISPEGPVLIDFGLSHQEHDERLTRDGLVSGTAGYVAPEVIDGAEPGPIADRWSWAASVAYALTGAAPFGSGTGAISRTLSADVSIPDAPGADALRAALGRDIGARPSPREVVSALRGATTVLPRSSEQLAPTAVAPGLAATSVMPADGSWNLASADPSATLTATPGSPVSSEDLRLSGDSADWDVRDAGDGEDDHEGDTAPATGEVPLERAPRHPIMTLAWMLAIAASAALAPFVAAAALVLVAVVVRAVQRRAFGLHVARQRRGERRGDAALYTLGLPWHLLRSLGETLPAAAVAIAAGGGVTALCWWIVGEEWLAPASAETETWGHAGALAVGAVVMAGVLWWGPWMEMTREGGRRVASALAPTRGVAVAWTLVGLAALGVVVLAVYLDAPPWWWPAPELLV</sequence>
<evidence type="ECO:0000256" key="4">
    <source>
        <dbReference type="ARBA" id="ARBA00022741"/>
    </source>
</evidence>
<evidence type="ECO:0000256" key="7">
    <source>
        <dbReference type="PROSITE-ProRule" id="PRU10141"/>
    </source>
</evidence>
<feature type="region of interest" description="Disordered" evidence="8">
    <location>
        <begin position="299"/>
        <end position="350"/>
    </location>
</feature>
<keyword evidence="3 11" id="KW-0808">Transferase</keyword>
<dbReference type="SUPFAM" id="SSF56112">
    <property type="entry name" value="Protein kinase-like (PK-like)"/>
    <property type="match status" value="1"/>
</dbReference>
<dbReference type="PANTHER" id="PTHR43289:SF6">
    <property type="entry name" value="SERINE_THREONINE-PROTEIN KINASE NEKL-3"/>
    <property type="match status" value="1"/>
</dbReference>
<keyword evidence="9" id="KW-0812">Transmembrane</keyword>
<dbReference type="CDD" id="cd14014">
    <property type="entry name" value="STKc_PknB_like"/>
    <property type="match status" value="1"/>
</dbReference>
<keyword evidence="6 7" id="KW-0067">ATP-binding</keyword>
<organism evidence="11 12">
    <name type="scientific">Demequina muriae</name>
    <dbReference type="NCBI Taxonomy" id="3051664"/>
    <lineage>
        <taxon>Bacteria</taxon>
        <taxon>Bacillati</taxon>
        <taxon>Actinomycetota</taxon>
        <taxon>Actinomycetes</taxon>
        <taxon>Micrococcales</taxon>
        <taxon>Demequinaceae</taxon>
        <taxon>Demequina</taxon>
    </lineage>
</organism>
<keyword evidence="12" id="KW-1185">Reference proteome</keyword>
<feature type="compositionally biased region" description="Polar residues" evidence="8">
    <location>
        <begin position="299"/>
        <end position="312"/>
    </location>
</feature>
<protein>
    <recommendedName>
        <fullName evidence="1">non-specific serine/threonine protein kinase</fullName>
        <ecNumber evidence="1">2.7.11.1</ecNumber>
    </recommendedName>
</protein>
<dbReference type="GO" id="GO:0004674">
    <property type="term" value="F:protein serine/threonine kinase activity"/>
    <property type="evidence" value="ECO:0007669"/>
    <property type="project" value="UniProtKB-EC"/>
</dbReference>
<keyword evidence="5 11" id="KW-0418">Kinase</keyword>
<dbReference type="PROSITE" id="PS00109">
    <property type="entry name" value="PROTEIN_KINASE_TYR"/>
    <property type="match status" value="1"/>
</dbReference>
<keyword evidence="9" id="KW-0472">Membrane</keyword>
<keyword evidence="4 7" id="KW-0547">Nucleotide-binding</keyword>
<accession>A0ABT8GFB5</accession>
<evidence type="ECO:0000256" key="6">
    <source>
        <dbReference type="ARBA" id="ARBA00022840"/>
    </source>
</evidence>
<evidence type="ECO:0000259" key="10">
    <source>
        <dbReference type="PROSITE" id="PS50011"/>
    </source>
</evidence>
<evidence type="ECO:0000256" key="1">
    <source>
        <dbReference type="ARBA" id="ARBA00012513"/>
    </source>
</evidence>
<name>A0ABT8GFB5_9MICO</name>
<dbReference type="Proteomes" id="UP001172708">
    <property type="component" value="Unassembled WGS sequence"/>
</dbReference>
<evidence type="ECO:0000313" key="12">
    <source>
        <dbReference type="Proteomes" id="UP001172708"/>
    </source>
</evidence>
<dbReference type="PROSITE" id="PS00107">
    <property type="entry name" value="PROTEIN_KINASE_ATP"/>
    <property type="match status" value="1"/>
</dbReference>
<dbReference type="InterPro" id="IPR008266">
    <property type="entry name" value="Tyr_kinase_AS"/>
</dbReference>
<dbReference type="RefSeq" id="WP_301141429.1">
    <property type="nucleotide sequence ID" value="NZ_JAUHQA010000001.1"/>
</dbReference>
<comment type="caution">
    <text evidence="11">The sequence shown here is derived from an EMBL/GenBank/DDBJ whole genome shotgun (WGS) entry which is preliminary data.</text>
</comment>
<evidence type="ECO:0000313" key="11">
    <source>
        <dbReference type="EMBL" id="MDN4480127.1"/>
    </source>
</evidence>
<feature type="transmembrane region" description="Helical" evidence="9">
    <location>
        <begin position="511"/>
        <end position="532"/>
    </location>
</feature>
<feature type="binding site" evidence="7">
    <location>
        <position position="43"/>
    </location>
    <ligand>
        <name>ATP</name>
        <dbReference type="ChEBI" id="CHEBI:30616"/>
    </ligand>
</feature>
<reference evidence="11" key="1">
    <citation type="submission" date="2023-06" db="EMBL/GenBank/DDBJ databases">
        <title>Egi l300058.</title>
        <authorList>
            <person name="Gao L."/>
            <person name="Fang B.-Z."/>
            <person name="Li W.-J."/>
        </authorList>
    </citation>
    <scope>NUCLEOTIDE SEQUENCE</scope>
    <source>
        <strain evidence="11">EGI L300058</strain>
    </source>
</reference>
<dbReference type="PROSITE" id="PS50011">
    <property type="entry name" value="PROTEIN_KINASE_DOM"/>
    <property type="match status" value="1"/>
</dbReference>
<dbReference type="Pfam" id="PF00069">
    <property type="entry name" value="Pkinase"/>
    <property type="match status" value="1"/>
</dbReference>
<dbReference type="EMBL" id="JAUHQA010000001">
    <property type="protein sequence ID" value="MDN4480127.1"/>
    <property type="molecule type" value="Genomic_DNA"/>
</dbReference>
<evidence type="ECO:0000256" key="5">
    <source>
        <dbReference type="ARBA" id="ARBA00022777"/>
    </source>
</evidence>
<dbReference type="InterPro" id="IPR000719">
    <property type="entry name" value="Prot_kinase_dom"/>
</dbReference>
<dbReference type="EC" id="2.7.11.1" evidence="1"/>
<dbReference type="PANTHER" id="PTHR43289">
    <property type="entry name" value="MITOGEN-ACTIVATED PROTEIN KINASE KINASE KINASE 20-RELATED"/>
    <property type="match status" value="1"/>
</dbReference>
<evidence type="ECO:0000256" key="2">
    <source>
        <dbReference type="ARBA" id="ARBA00022527"/>
    </source>
</evidence>
<dbReference type="InterPro" id="IPR011009">
    <property type="entry name" value="Kinase-like_dom_sf"/>
</dbReference>
<keyword evidence="9" id="KW-1133">Transmembrane helix</keyword>
<feature type="transmembrane region" description="Helical" evidence="9">
    <location>
        <begin position="361"/>
        <end position="389"/>
    </location>
</feature>
<evidence type="ECO:0000256" key="8">
    <source>
        <dbReference type="SAM" id="MobiDB-lite"/>
    </source>
</evidence>
<proteinExistence type="predicted"/>
<evidence type="ECO:0000256" key="9">
    <source>
        <dbReference type="SAM" id="Phobius"/>
    </source>
</evidence>